<evidence type="ECO:0000313" key="2">
    <source>
        <dbReference type="Proteomes" id="UP001227268"/>
    </source>
</evidence>
<sequence length="552" mass="58962">MPADIPSLFPTASAVIPGRSYILSITPHTTSTSNHLILSHPSSDLSVIDATTLQALDSFRGGHTGDITAVVTSTSSAPAYELGGGFQNGNGGMMTGNAGASALGSVWSAGKDARVVRWDERSRTAGQTIKAAIRGPVPLMSMAIHERENLVVAGTELTSYEAHILYWDIRNSSTPLYTHSSTHSDDITHLQFLPTSTSFLPPLLPTATSTNPTPPILLLSASTDGLVALSNPKESDEEEAFYGAEALDGSVAKAGWYWADIGRGKARRRGIKVWARSDMDSVGTWSLGRGEEGDAQLQDPVLHPTDTFKPLSLFTQPQQISPKKSTRRSRILASQPVTAAEEMHAKQAGLVACDYVLDVCPSLGVNRKTGEGMIALGNNGGDIVLMHHEKIKSSSSKKSKRNGNSVNGASSNGASVSNGGVYEPSAFLYTPKDGGLGHRDVVRCMYHDIQSNVLYTGSEDGVLSGWQLPSSANLLNGDPAHDNDGGDGREDMMSDDADSDSSADDDDEEDEDDKMRVNEEDEEDDMVFAGRQEGKRSAAQVWGEGNGKRRRE</sequence>
<evidence type="ECO:0000313" key="1">
    <source>
        <dbReference type="EMBL" id="KAJ9099843.1"/>
    </source>
</evidence>
<proteinExistence type="predicted"/>
<gene>
    <name evidence="1" type="ORF">QFC21_003845</name>
</gene>
<dbReference type="EMBL" id="JASBWT010000012">
    <property type="protein sequence ID" value="KAJ9099843.1"/>
    <property type="molecule type" value="Genomic_DNA"/>
</dbReference>
<keyword evidence="2" id="KW-1185">Reference proteome</keyword>
<accession>A0ACC2VLA7</accession>
<organism evidence="1 2">
    <name type="scientific">Naganishia friedmannii</name>
    <dbReference type="NCBI Taxonomy" id="89922"/>
    <lineage>
        <taxon>Eukaryota</taxon>
        <taxon>Fungi</taxon>
        <taxon>Dikarya</taxon>
        <taxon>Basidiomycota</taxon>
        <taxon>Agaricomycotina</taxon>
        <taxon>Tremellomycetes</taxon>
        <taxon>Filobasidiales</taxon>
        <taxon>Filobasidiaceae</taxon>
        <taxon>Naganishia</taxon>
    </lineage>
</organism>
<dbReference type="Proteomes" id="UP001227268">
    <property type="component" value="Unassembled WGS sequence"/>
</dbReference>
<protein>
    <submittedName>
        <fullName evidence="1">Uncharacterized protein</fullName>
    </submittedName>
</protein>
<name>A0ACC2VLA7_9TREE</name>
<reference evidence="1" key="1">
    <citation type="submission" date="2023-04" db="EMBL/GenBank/DDBJ databases">
        <title>Draft Genome sequencing of Naganishia species isolated from polar environments using Oxford Nanopore Technology.</title>
        <authorList>
            <person name="Leo P."/>
            <person name="Venkateswaran K."/>
        </authorList>
    </citation>
    <scope>NUCLEOTIDE SEQUENCE</scope>
    <source>
        <strain evidence="1">MNA-CCFEE 5423</strain>
    </source>
</reference>
<comment type="caution">
    <text evidence="1">The sequence shown here is derived from an EMBL/GenBank/DDBJ whole genome shotgun (WGS) entry which is preliminary data.</text>
</comment>